<dbReference type="Pfam" id="PF04954">
    <property type="entry name" value="SIP"/>
    <property type="match status" value="1"/>
</dbReference>
<evidence type="ECO:0000259" key="1">
    <source>
        <dbReference type="PROSITE" id="PS51384"/>
    </source>
</evidence>
<sequence>MPRFPALVARAFESRGVPCTVEKIEDLSPSFRRLHLRGEGLRGHVWTPCQVTSFRVTPTEFRHYTPDAFDAEQGTMSILFYRHHTGAEAGLPPGEAWLSRLETGDRVIPSLPACARGFRPAADAGGYLVFGDGTTVGLWHSLIQWTGVPVTGAVEVPEGEREPAGELLPGLEVLPERERPGEALLAWVEAGGAEAAGLGGERAGAYRAYLSGHGQTIQRLRTLLRERHGLSRAAVSTQPYWATGKAGL</sequence>
<dbReference type="InterPro" id="IPR039261">
    <property type="entry name" value="FNR_nucleotide-bd"/>
</dbReference>
<dbReference type="InterPro" id="IPR017927">
    <property type="entry name" value="FAD-bd_FR_type"/>
</dbReference>
<dbReference type="GO" id="GO:0016491">
    <property type="term" value="F:oxidoreductase activity"/>
    <property type="evidence" value="ECO:0007669"/>
    <property type="project" value="InterPro"/>
</dbReference>
<dbReference type="AlphaFoldDB" id="A0A840P5C0"/>
<dbReference type="Gene3D" id="3.40.50.80">
    <property type="entry name" value="Nucleotide-binding domain of ferredoxin-NADP reductase (FNR) module"/>
    <property type="match status" value="1"/>
</dbReference>
<dbReference type="PROSITE" id="PS51384">
    <property type="entry name" value="FAD_FR"/>
    <property type="match status" value="1"/>
</dbReference>
<reference evidence="2 3" key="1">
    <citation type="submission" date="2020-08" db="EMBL/GenBank/DDBJ databases">
        <title>Genomic Encyclopedia of Type Strains, Phase IV (KMG-IV): sequencing the most valuable type-strain genomes for metagenomic binning, comparative biology and taxonomic classification.</title>
        <authorList>
            <person name="Goeker M."/>
        </authorList>
    </citation>
    <scope>NUCLEOTIDE SEQUENCE [LARGE SCALE GENOMIC DNA]</scope>
    <source>
        <strain evidence="2 3">DSM 45615</strain>
    </source>
</reference>
<evidence type="ECO:0000313" key="2">
    <source>
        <dbReference type="EMBL" id="MBB5134542.1"/>
    </source>
</evidence>
<dbReference type="Gene3D" id="2.40.30.10">
    <property type="entry name" value="Translation factors"/>
    <property type="match status" value="1"/>
</dbReference>
<dbReference type="InterPro" id="IPR007037">
    <property type="entry name" value="SIP_rossman_dom"/>
</dbReference>
<dbReference type="PANTHER" id="PTHR30157">
    <property type="entry name" value="FERRIC REDUCTASE, NADPH-DEPENDENT"/>
    <property type="match status" value="1"/>
</dbReference>
<protein>
    <submittedName>
        <fullName evidence="2">NADPH-dependent ferric siderophore reductase</fullName>
    </submittedName>
</protein>
<dbReference type="Proteomes" id="UP000578449">
    <property type="component" value="Unassembled WGS sequence"/>
</dbReference>
<dbReference type="RefSeq" id="WP_185051429.1">
    <property type="nucleotide sequence ID" value="NZ_BAABIX010000007.1"/>
</dbReference>
<accession>A0A840P5C0</accession>
<proteinExistence type="predicted"/>
<organism evidence="2 3">
    <name type="scientific">Thermocatellispora tengchongensis</name>
    <dbReference type="NCBI Taxonomy" id="1073253"/>
    <lineage>
        <taxon>Bacteria</taxon>
        <taxon>Bacillati</taxon>
        <taxon>Actinomycetota</taxon>
        <taxon>Actinomycetes</taxon>
        <taxon>Streptosporangiales</taxon>
        <taxon>Streptosporangiaceae</taxon>
        <taxon>Thermocatellispora</taxon>
    </lineage>
</organism>
<dbReference type="InterPro" id="IPR017938">
    <property type="entry name" value="Riboflavin_synthase-like_b-brl"/>
</dbReference>
<dbReference type="EMBL" id="JACHGN010000008">
    <property type="protein sequence ID" value="MBB5134542.1"/>
    <property type="molecule type" value="Genomic_DNA"/>
</dbReference>
<dbReference type="CDD" id="cd06193">
    <property type="entry name" value="siderophore_interacting"/>
    <property type="match status" value="1"/>
</dbReference>
<name>A0A840P5C0_9ACTN</name>
<keyword evidence="3" id="KW-1185">Reference proteome</keyword>
<dbReference type="InterPro" id="IPR039374">
    <property type="entry name" value="SIP_fam"/>
</dbReference>
<feature type="domain" description="FAD-binding FR-type" evidence="1">
    <location>
        <begin position="14"/>
        <end position="121"/>
    </location>
</feature>
<evidence type="ECO:0000313" key="3">
    <source>
        <dbReference type="Proteomes" id="UP000578449"/>
    </source>
</evidence>
<dbReference type="SUPFAM" id="SSF63380">
    <property type="entry name" value="Riboflavin synthase domain-like"/>
    <property type="match status" value="1"/>
</dbReference>
<comment type="caution">
    <text evidence="2">The sequence shown here is derived from an EMBL/GenBank/DDBJ whole genome shotgun (WGS) entry which is preliminary data.</text>
</comment>
<gene>
    <name evidence="2" type="ORF">HNP84_004274</name>
</gene>
<dbReference type="PANTHER" id="PTHR30157:SF0">
    <property type="entry name" value="NADPH-DEPENDENT FERRIC-CHELATE REDUCTASE"/>
    <property type="match status" value="1"/>
</dbReference>